<dbReference type="PANTHER" id="PTHR45617">
    <property type="entry name" value="LEUCINE RICH REPEAT FAMILY PROTEIN"/>
    <property type="match status" value="1"/>
</dbReference>
<dbReference type="SUPFAM" id="SSF52058">
    <property type="entry name" value="L domain-like"/>
    <property type="match status" value="1"/>
</dbReference>
<name>A0A6N3XCV4_9SYNE</name>
<keyword evidence="2" id="KW-0677">Repeat</keyword>
<evidence type="ECO:0000256" key="1">
    <source>
        <dbReference type="ARBA" id="ARBA00022614"/>
    </source>
</evidence>
<dbReference type="SMART" id="SM00364">
    <property type="entry name" value="LRR_BAC"/>
    <property type="match status" value="7"/>
</dbReference>
<dbReference type="PANTHER" id="PTHR45617:SF179">
    <property type="entry name" value="LEUCINE-RICH REPEAT-CONTAINING PROTEIN 15-LIKE"/>
    <property type="match status" value="1"/>
</dbReference>
<evidence type="ECO:0000256" key="2">
    <source>
        <dbReference type="ARBA" id="ARBA00022737"/>
    </source>
</evidence>
<sequence length="767" mass="79636">MPIIPQSVANTDNVNVNLPVCYALVLAPRAVATVEGGTSTYTVQLSAQPSSDVTVTVGGMGSGITVDTDSVMQGDQATLGFTTTNWNTAQTVTVAVAENASAEAVTLTHTTTSMGYTYSVSQSLRVTAIDNGAPGLVLPVAVTVAEAGSAIYMVRLAKEPAAAVTVTVHGMGSGVSVDTDGGMEGEQASLSFTTSNWQTEQPVTVSAAADADARSEEVTLTHTATGGDYGSVTAPLVVTVTEDETASLVFSPAAMTVAEAGSAIYMVQLATLPTEPVTVTVSGMGSGVSVDTDGGMQGTQTTLSFTTSNWNTGQPVIVSATADENATSEEVTLTHTAAGGEYAMVSQELAVTVADNETPGLVFSPTELTVAETGRAAYKVKLASQPTAAVTVTVSGMGGSNVSVDTDSSMDEEQTTLSFTTGNWNREQTVRVRGLDDANISSEMVTLTHSAGGGDYGSVSQEFVVTVTDDDNICENLSALNDAGTSCDLSRQGIEPLSSDSFNGLSKLRTLILDRNELSSLPEDVFADLSNLRTLRMSNNNLSSLPEDVFDGLSNLRTLRMSNNNLSSLPEDVFDGLSNLQTLILGSNELSNLPEDVFAGLSNLQTLILDENNLSSLPADVFDGLSNLQILHLWTNELSSLPEDIFADLPNLQTLSLSGNNLTCLPNIPPTVTTIDVNLPGCYTLVLSPSEVGVVEAGSTTYTVKLASQPMEAVTVTVHGMDNGVSVDTDGGMGGQQTSLSFTTSNWETEQTVTVRAADDANASPET</sequence>
<protein>
    <recommendedName>
        <fullName evidence="5">Calx-beta domain-containing protein</fullName>
    </recommendedName>
</protein>
<comment type="caution">
    <text evidence="3">The sequence shown here is derived from an EMBL/GenBank/DDBJ whole genome shotgun (WGS) entry which is preliminary data.</text>
</comment>
<reference evidence="3 4" key="1">
    <citation type="submission" date="2015-01" db="EMBL/GenBank/DDBJ databases">
        <title>Lifestyle Evolution in Cyanobacterial Symbionts of Sponges.</title>
        <authorList>
            <person name="Burgsdorf I."/>
            <person name="Slaby B.M."/>
            <person name="Handley K.M."/>
            <person name="Haber M."/>
            <person name="Blom J."/>
            <person name="Marshall C.W."/>
            <person name="Gilbert J.A."/>
            <person name="Hentschel U."/>
            <person name="Steindler L."/>
        </authorList>
    </citation>
    <scope>NUCLEOTIDE SEQUENCE [LARGE SCALE GENOMIC DNA]</scope>
    <source>
        <strain evidence="3">142</strain>
    </source>
</reference>
<evidence type="ECO:0000313" key="4">
    <source>
        <dbReference type="Proteomes" id="UP000035054"/>
    </source>
</evidence>
<dbReference type="AlphaFoldDB" id="A0A6N3XCV4"/>
<dbReference type="Gene3D" id="3.80.10.10">
    <property type="entry name" value="Ribonuclease Inhibitor"/>
    <property type="match status" value="1"/>
</dbReference>
<dbReference type="InterPro" id="IPR001611">
    <property type="entry name" value="Leu-rich_rpt"/>
</dbReference>
<accession>A0A6N3XCV4</accession>
<gene>
    <name evidence="3" type="ORF">TH68_03735</name>
</gene>
<dbReference type="PROSITE" id="PS51450">
    <property type="entry name" value="LRR"/>
    <property type="match status" value="6"/>
</dbReference>
<dbReference type="SMART" id="SM00369">
    <property type="entry name" value="LRR_TYP"/>
    <property type="match status" value="7"/>
</dbReference>
<evidence type="ECO:0008006" key="5">
    <source>
        <dbReference type="Google" id="ProtNLM"/>
    </source>
</evidence>
<keyword evidence="1" id="KW-0433">Leucine-rich repeat</keyword>
<dbReference type="FunFam" id="3.80.10.10:FF:001164">
    <property type="entry name" value="GH01279p"/>
    <property type="match status" value="1"/>
</dbReference>
<organism evidence="3 4">
    <name type="scientific">Candidatus Synechococcus spongiarum 142</name>
    <dbReference type="NCBI Taxonomy" id="1608213"/>
    <lineage>
        <taxon>Bacteria</taxon>
        <taxon>Bacillati</taxon>
        <taxon>Cyanobacteriota</taxon>
        <taxon>Cyanophyceae</taxon>
        <taxon>Synechococcales</taxon>
        <taxon>Synechococcaceae</taxon>
        <taxon>Synechococcus</taxon>
    </lineage>
</organism>
<dbReference type="GO" id="GO:0009274">
    <property type="term" value="C:peptidoglycan-based cell wall"/>
    <property type="evidence" value="ECO:0007669"/>
    <property type="project" value="UniProtKB-ARBA"/>
</dbReference>
<evidence type="ECO:0000313" key="3">
    <source>
        <dbReference type="EMBL" id="KKZ14836.1"/>
    </source>
</evidence>
<proteinExistence type="predicted"/>
<dbReference type="Pfam" id="PF13855">
    <property type="entry name" value="LRR_8"/>
    <property type="match status" value="2"/>
</dbReference>
<dbReference type="EMBL" id="JXUO01000122">
    <property type="protein sequence ID" value="KKZ14836.1"/>
    <property type="molecule type" value="Genomic_DNA"/>
</dbReference>
<feature type="non-terminal residue" evidence="3">
    <location>
        <position position="767"/>
    </location>
</feature>
<dbReference type="InterPro" id="IPR032675">
    <property type="entry name" value="LRR_dom_sf"/>
</dbReference>
<dbReference type="InterPro" id="IPR003591">
    <property type="entry name" value="Leu-rich_rpt_typical-subtyp"/>
</dbReference>
<dbReference type="Proteomes" id="UP000035054">
    <property type="component" value="Unassembled WGS sequence"/>
</dbReference>